<sequence length="369" mass="42266">MSIVIFGLSITSSWGNGHATTYRSLVRGLRARGHDFTFFERNVPWYAENRDLPRPRHGRFELYENLEELKERFTEQVEEADLVIVGSYVPQGIAIGEWVTSTARGVTAFYDIDTPVTLAKLDRGEIDYLSKALIPRYHLYLSFTGGPILKRLEREYRSPMARPLYCSVDPDLYYPEEAEPTWSLGYMGTYSLDRQETLDRLLIEPARRWGEGSFVVAGSKYPESLSWPANVDRIEHLPPSRHRAFYNAQRFTLNVTRADMIRAGYSPSVRLFEAAACATPIISDLWPGLETFFKPGEEILLSRSPEETLRTLREIPEETRRAIGLRACDRVLAEHTAVQRAAELERYACEILNRRRPEPEPTTLGRVAS</sequence>
<dbReference type="InterPro" id="IPR055259">
    <property type="entry name" value="YkvP/CgeB_Glyco_trans-like"/>
</dbReference>
<dbReference type="AlphaFoldDB" id="A0A7X6DMI5"/>
<keyword evidence="3" id="KW-1185">Reference proteome</keyword>
<dbReference type="Proteomes" id="UP000534783">
    <property type="component" value="Unassembled WGS sequence"/>
</dbReference>
<gene>
    <name evidence="2" type="ORF">MNODULE_03515</name>
</gene>
<organism evidence="2 3">
    <name type="scientific">Candidatus Manganitrophus noduliformans</name>
    <dbReference type="NCBI Taxonomy" id="2606439"/>
    <lineage>
        <taxon>Bacteria</taxon>
        <taxon>Pseudomonadati</taxon>
        <taxon>Nitrospirota</taxon>
        <taxon>Nitrospiria</taxon>
        <taxon>Candidatus Troglogloeales</taxon>
        <taxon>Candidatus Manganitrophaceae</taxon>
        <taxon>Candidatus Manganitrophus</taxon>
    </lineage>
</organism>
<evidence type="ECO:0000313" key="2">
    <source>
        <dbReference type="EMBL" id="NKE69814.1"/>
    </source>
</evidence>
<keyword evidence="2" id="KW-0808">Transferase</keyword>
<reference evidence="2 3" key="1">
    <citation type="journal article" date="2020" name="Nature">
        <title>Bacterial chemolithoautotrophy via manganese oxidation.</title>
        <authorList>
            <person name="Yu H."/>
            <person name="Leadbetter J.R."/>
        </authorList>
    </citation>
    <scope>NUCLEOTIDE SEQUENCE [LARGE SCALE GENOMIC DNA]</scope>
    <source>
        <strain evidence="2 3">Mn-1</strain>
    </source>
</reference>
<dbReference type="GO" id="GO:0016740">
    <property type="term" value="F:transferase activity"/>
    <property type="evidence" value="ECO:0007669"/>
    <property type="project" value="UniProtKB-KW"/>
</dbReference>
<comment type="caution">
    <text evidence="2">The sequence shown here is derived from an EMBL/GenBank/DDBJ whole genome shotgun (WGS) entry which is preliminary data.</text>
</comment>
<evidence type="ECO:0000259" key="1">
    <source>
        <dbReference type="Pfam" id="PF13524"/>
    </source>
</evidence>
<dbReference type="EMBL" id="VTOW01000001">
    <property type="protein sequence ID" value="NKE69814.1"/>
    <property type="molecule type" value="Genomic_DNA"/>
</dbReference>
<dbReference type="Pfam" id="PF13524">
    <property type="entry name" value="Glyco_trans_1_2"/>
    <property type="match status" value="1"/>
</dbReference>
<accession>A0A7X6DMI5</accession>
<name>A0A7X6DMI5_9BACT</name>
<proteinExistence type="predicted"/>
<feature type="domain" description="Spore protein YkvP/CgeB glycosyl transferase-like" evidence="1">
    <location>
        <begin position="195"/>
        <end position="345"/>
    </location>
</feature>
<evidence type="ECO:0000313" key="3">
    <source>
        <dbReference type="Proteomes" id="UP000534783"/>
    </source>
</evidence>
<dbReference type="SUPFAM" id="SSF53756">
    <property type="entry name" value="UDP-Glycosyltransferase/glycogen phosphorylase"/>
    <property type="match status" value="1"/>
</dbReference>
<protein>
    <submittedName>
        <fullName evidence="2">Glycosyltransferase</fullName>
    </submittedName>
</protein>